<dbReference type="InterPro" id="IPR021870">
    <property type="entry name" value="MVP_shoulder"/>
</dbReference>
<evidence type="ECO:0000313" key="5">
    <source>
        <dbReference type="Proteomes" id="UP001217838"/>
    </source>
</evidence>
<feature type="compositionally biased region" description="Low complexity" evidence="2">
    <location>
        <begin position="409"/>
        <end position="419"/>
    </location>
</feature>
<reference evidence="4 5" key="1">
    <citation type="submission" date="2022-11" db="EMBL/GenBank/DDBJ databases">
        <title>Minimal conservation of predation-associated metabolite biosynthetic gene clusters underscores biosynthetic potential of Myxococcota including descriptions for ten novel species: Archangium lansinium sp. nov., Myxococcus landrumus sp. nov., Nannocystis bai.</title>
        <authorList>
            <person name="Ahearne A."/>
            <person name="Stevens C."/>
            <person name="Dowd S."/>
        </authorList>
    </citation>
    <scope>NUCLEOTIDE SEQUENCE [LARGE SCALE GENOMIC DNA]</scope>
    <source>
        <strain evidence="4 5">NCELM</strain>
    </source>
</reference>
<dbReference type="InterPro" id="IPR039059">
    <property type="entry name" value="MVP"/>
</dbReference>
<proteinExistence type="predicted"/>
<evidence type="ECO:0000256" key="1">
    <source>
        <dbReference type="SAM" id="Coils"/>
    </source>
</evidence>
<accession>A0ABT5BKC9</accession>
<dbReference type="EMBL" id="JAQNDN010000024">
    <property type="protein sequence ID" value="MDC0674604.1"/>
    <property type="molecule type" value="Genomic_DNA"/>
</dbReference>
<protein>
    <submittedName>
        <fullName evidence="4">SPFH domain-containing protein</fullName>
    </submittedName>
</protein>
<feature type="region of interest" description="Disordered" evidence="2">
    <location>
        <begin position="409"/>
        <end position="439"/>
    </location>
</feature>
<feature type="compositionally biased region" description="Pro residues" evidence="2">
    <location>
        <begin position="420"/>
        <end position="431"/>
    </location>
</feature>
<evidence type="ECO:0000256" key="2">
    <source>
        <dbReference type="SAM" id="MobiDB-lite"/>
    </source>
</evidence>
<dbReference type="Pfam" id="PF11978">
    <property type="entry name" value="MVP_shoulder"/>
    <property type="match status" value="1"/>
</dbReference>
<dbReference type="Gene3D" id="3.30.479.30">
    <property type="entry name" value="Band 7 domain"/>
    <property type="match status" value="1"/>
</dbReference>
<evidence type="ECO:0000313" key="4">
    <source>
        <dbReference type="EMBL" id="MDC0674604.1"/>
    </source>
</evidence>
<organism evidence="4 5">
    <name type="scientific">Nannocystis radixulma</name>
    <dbReference type="NCBI Taxonomy" id="2995305"/>
    <lineage>
        <taxon>Bacteria</taxon>
        <taxon>Pseudomonadati</taxon>
        <taxon>Myxococcota</taxon>
        <taxon>Polyangia</taxon>
        <taxon>Nannocystales</taxon>
        <taxon>Nannocystaceae</taxon>
        <taxon>Nannocystis</taxon>
    </lineage>
</organism>
<name>A0ABT5BKC9_9BACT</name>
<sequence>MNDRGRERDLVLAPNEFAFILDETKGNINVYVGPHKTSLANTDAPVVFDAGSKRFERRQLDGAIQALSIAPEGWYLVLKNPATDKSHPRTGALNNLPSLDTGRKVNIPGPASFALWPGQMVRVIQGHHLRSNQYLLVRVYDEEGAKANWKNAVLRMRPEAAPDEAEAAARVVRPPDLTMGTLLITRGTEVAFYIPPTGVEVVPDVDGNYVREAITLERLEYCILLDENGNKRYIQGPDVVFPQPTETFVAIRGARKFRALELNENTGLYIKVIAPYEENGVRYKVGDELFITGKDTMIYLPRPEHAIIKYGDQERHYAVAIPAGEARYVLDRNKGTITLKRGPAIYLPDPRTELIIRRVLDPKTVSLWFPGNREAYDYNRRMAQQNAPQIAAEFAAVASVPVQSARASAAPKAAPAAAPGGPPPPPPPPPSEFAGDDFTRSQTFTGPRTIVLDTRYEGAVAIDVWTGYAVLVVSKTGERKVVAGPHTHLLEYDETLQVLELSTGTPKSEQNLYKTVYLRVLNNKVSDQVEVETRDLVRVQLQLSYRVNFEGDPNKWFEVENYVKFLTDHLRSLIRAAVKRHGIEQFYADSVAILRDVILGTTGEDGKRPGRRFEENGMRVYDVEVLEVTIGDEAIAELLVQAQHAAVQQTLSLAAEQRRLEMVRQTEGVTQQVAEAKSATLQQAIALRTREGEQQQRYQLAELAAKLDLHERQQQALLAEQERVGAIHGADLGRRQATAQLDLSIQQQQLDQRLRELQAEVMAVVEKARAVSPDLIAALQAFGDRALAEKMAESMAPLAILGGESVAEVLGRLLRGSPLARLLPAGEAKTETPKS</sequence>
<evidence type="ECO:0000259" key="3">
    <source>
        <dbReference type="Pfam" id="PF11978"/>
    </source>
</evidence>
<dbReference type="InterPro" id="IPR036013">
    <property type="entry name" value="Band_7/SPFH_dom_sf"/>
</dbReference>
<comment type="caution">
    <text evidence="4">The sequence shown here is derived from an EMBL/GenBank/DDBJ whole genome shotgun (WGS) entry which is preliminary data.</text>
</comment>
<gene>
    <name evidence="4" type="ORF">POL58_43050</name>
</gene>
<dbReference type="Proteomes" id="UP001217838">
    <property type="component" value="Unassembled WGS sequence"/>
</dbReference>
<dbReference type="SUPFAM" id="SSF117892">
    <property type="entry name" value="Band 7/SPFH domain"/>
    <property type="match status" value="1"/>
</dbReference>
<dbReference type="Gene3D" id="2.30.30.570">
    <property type="match status" value="1"/>
</dbReference>
<dbReference type="PANTHER" id="PTHR14165">
    <property type="entry name" value="MAJOR VAULT PROTEIN"/>
    <property type="match status" value="1"/>
</dbReference>
<dbReference type="RefSeq" id="WP_272009001.1">
    <property type="nucleotide sequence ID" value="NZ_JAQNDN010000024.1"/>
</dbReference>
<dbReference type="PANTHER" id="PTHR14165:SF3">
    <property type="entry name" value="MAJOR VAULT PROTEIN"/>
    <property type="match status" value="1"/>
</dbReference>
<keyword evidence="5" id="KW-1185">Reference proteome</keyword>
<keyword evidence="1" id="KW-0175">Coiled coil</keyword>
<feature type="coiled-coil region" evidence="1">
    <location>
        <begin position="700"/>
        <end position="767"/>
    </location>
</feature>
<feature type="domain" description="Major vault protein shoulder" evidence="3">
    <location>
        <begin position="522"/>
        <end position="632"/>
    </location>
</feature>